<gene>
    <name evidence="2" type="ORF">G3A56_02535</name>
</gene>
<dbReference type="RefSeq" id="WP_164056155.1">
    <property type="nucleotide sequence ID" value="NZ_CP048632.1"/>
</dbReference>
<sequence length="131" mass="14293">MTSQNAKGPAEAATSPSHGSSIPQKDIEMNVETFTTAPAEKKATDKEVAWAMRSLESAVRELMHMAEIAAESFDTTFGPSSRIASSGDNDVTYRITKHEDDQMSFLINDVAVRCSRLNKAFHAAWNGEELA</sequence>
<accession>A0A7L5BDZ4</accession>
<dbReference type="Proteomes" id="UP000464865">
    <property type="component" value="Chromosome M15-11"/>
</dbReference>
<keyword evidence="3" id="KW-1185">Reference proteome</keyword>
<dbReference type="EMBL" id="CP048632">
    <property type="protein sequence ID" value="QIB37009.1"/>
    <property type="molecule type" value="Genomic_DNA"/>
</dbReference>
<proteinExistence type="predicted"/>
<protein>
    <submittedName>
        <fullName evidence="2">Uncharacterized protein</fullName>
    </submittedName>
</protein>
<feature type="compositionally biased region" description="Polar residues" evidence="1">
    <location>
        <begin position="14"/>
        <end position="23"/>
    </location>
</feature>
<evidence type="ECO:0000256" key="1">
    <source>
        <dbReference type="SAM" id="MobiDB-lite"/>
    </source>
</evidence>
<name>A0A7L5BDZ4_9HYPH</name>
<dbReference type="KEGG" id="roy:G3A56_02535"/>
<evidence type="ECO:0000313" key="3">
    <source>
        <dbReference type="Proteomes" id="UP000464865"/>
    </source>
</evidence>
<reference evidence="2 3" key="1">
    <citation type="submission" date="2020-02" db="EMBL/GenBank/DDBJ databases">
        <title>Plant-Promoting Endophytic Bacterium Rhizobium oryzihabitans sp. nov., Isolated from the Root of Rice.</title>
        <authorList>
            <person name="zhao J."/>
            <person name="Zhang G."/>
        </authorList>
    </citation>
    <scope>NUCLEOTIDE SEQUENCE [LARGE SCALE GENOMIC DNA]</scope>
    <source>
        <strain evidence="2 3">M15</strain>
    </source>
</reference>
<feature type="region of interest" description="Disordered" evidence="1">
    <location>
        <begin position="1"/>
        <end position="29"/>
    </location>
</feature>
<organism evidence="2 3">
    <name type="scientific">Rhizobium oryzihabitans</name>
    <dbReference type="NCBI Taxonomy" id="2267833"/>
    <lineage>
        <taxon>Bacteria</taxon>
        <taxon>Pseudomonadati</taxon>
        <taxon>Pseudomonadota</taxon>
        <taxon>Alphaproteobacteria</taxon>
        <taxon>Hyphomicrobiales</taxon>
        <taxon>Rhizobiaceae</taxon>
        <taxon>Rhizobium/Agrobacterium group</taxon>
        <taxon>Rhizobium</taxon>
    </lineage>
</organism>
<evidence type="ECO:0000313" key="2">
    <source>
        <dbReference type="EMBL" id="QIB37009.1"/>
    </source>
</evidence>
<dbReference type="AlphaFoldDB" id="A0A7L5BDZ4"/>